<name>A0AAV4T493_CAEEX</name>
<evidence type="ECO:0000313" key="2">
    <source>
        <dbReference type="Proteomes" id="UP001054945"/>
    </source>
</evidence>
<reference evidence="1 2" key="1">
    <citation type="submission" date="2021-06" db="EMBL/GenBank/DDBJ databases">
        <title>Caerostris extrusa draft genome.</title>
        <authorList>
            <person name="Kono N."/>
            <person name="Arakawa K."/>
        </authorList>
    </citation>
    <scope>NUCLEOTIDE SEQUENCE [LARGE SCALE GENOMIC DNA]</scope>
</reference>
<accession>A0AAV4T493</accession>
<comment type="caution">
    <text evidence="1">The sequence shown here is derived from an EMBL/GenBank/DDBJ whole genome shotgun (WGS) entry which is preliminary data.</text>
</comment>
<dbReference type="EMBL" id="BPLR01010497">
    <property type="protein sequence ID" value="GIY39692.1"/>
    <property type="molecule type" value="Genomic_DNA"/>
</dbReference>
<gene>
    <name evidence="1" type="ORF">CEXT_458341</name>
</gene>
<sequence length="96" mass="10379">MSLTNCLSLKNYSLSPEFCIITAQAPSEAKMTAPINFGKLLPGSTLIRELIAICPCSVYPSPKSFMESSGNPLRLIRLKVVPSQNVGAIKHNSTEL</sequence>
<proteinExistence type="predicted"/>
<dbReference type="Proteomes" id="UP001054945">
    <property type="component" value="Unassembled WGS sequence"/>
</dbReference>
<dbReference type="AlphaFoldDB" id="A0AAV4T493"/>
<evidence type="ECO:0000313" key="1">
    <source>
        <dbReference type="EMBL" id="GIY39692.1"/>
    </source>
</evidence>
<organism evidence="1 2">
    <name type="scientific">Caerostris extrusa</name>
    <name type="common">Bark spider</name>
    <name type="synonym">Caerostris bankana</name>
    <dbReference type="NCBI Taxonomy" id="172846"/>
    <lineage>
        <taxon>Eukaryota</taxon>
        <taxon>Metazoa</taxon>
        <taxon>Ecdysozoa</taxon>
        <taxon>Arthropoda</taxon>
        <taxon>Chelicerata</taxon>
        <taxon>Arachnida</taxon>
        <taxon>Araneae</taxon>
        <taxon>Araneomorphae</taxon>
        <taxon>Entelegynae</taxon>
        <taxon>Araneoidea</taxon>
        <taxon>Araneidae</taxon>
        <taxon>Caerostris</taxon>
    </lineage>
</organism>
<protein>
    <submittedName>
        <fullName evidence="1">Uncharacterized protein</fullName>
    </submittedName>
</protein>
<keyword evidence="2" id="KW-1185">Reference proteome</keyword>